<dbReference type="AlphaFoldDB" id="I4E2J9"/>
<dbReference type="EMBL" id="FR845693">
    <property type="protein sequence ID" value="CCA43558.1"/>
    <property type="molecule type" value="Genomic_DNA"/>
</dbReference>
<organism evidence="1">
    <name type="scientific">Neisseria meningitidis alpha522</name>
    <dbReference type="NCBI Taxonomy" id="996307"/>
    <lineage>
        <taxon>Bacteria</taxon>
        <taxon>Pseudomonadati</taxon>
        <taxon>Pseudomonadota</taxon>
        <taxon>Betaproteobacteria</taxon>
        <taxon>Neisseriales</taxon>
        <taxon>Neisseriaceae</taxon>
        <taxon>Neisseria</taxon>
    </lineage>
</organism>
<proteinExistence type="predicted"/>
<gene>
    <name evidence="1" type="ORF">NMALPHA522_0017</name>
</gene>
<protein>
    <submittedName>
        <fullName evidence="1">Uncharacterized protein</fullName>
    </submittedName>
</protein>
<sequence length="30" mass="3496">MWITLSIFSGKFLKLKFSSFLQGQKTKTET</sequence>
<evidence type="ECO:0000313" key="1">
    <source>
        <dbReference type="EMBL" id="CCA43558.1"/>
    </source>
</evidence>
<name>I4E2J9_NEIME</name>
<reference evidence="1" key="1">
    <citation type="submission" date="2011-03" db="EMBL/GenBank/DDBJ databases">
        <title>Draft genome of Neisseria meningitidis strain alpha522.</title>
        <authorList>
            <person name="Schoen C."/>
            <person name="Blom J."/>
        </authorList>
    </citation>
    <scope>NUCLEOTIDE SEQUENCE</scope>
    <source>
        <strain evidence="1">Alpha522</strain>
    </source>
</reference>
<accession>I4E2J9</accession>